<evidence type="ECO:0000313" key="2">
    <source>
        <dbReference type="EMBL" id="EAT58426.1"/>
    </source>
</evidence>
<dbReference type="Gene3D" id="3.40.50.150">
    <property type="entry name" value="Vaccinia Virus protein VP39"/>
    <property type="match status" value="1"/>
</dbReference>
<dbReference type="InterPro" id="IPR029063">
    <property type="entry name" value="SAM-dependent_MTases_sf"/>
</dbReference>
<protein>
    <recommendedName>
        <fullName evidence="4">Methyltransferase type 12</fullName>
    </recommendedName>
</protein>
<reference evidence="2 3" key="2">
    <citation type="submission" date="2006-07" db="EMBL/GenBank/DDBJ databases">
        <title>Sequencing of the draft genome and assembly of Chlorobium ferroxidans DSM 13031.</title>
        <authorList>
            <consortium name="US DOE Joint Genome Institute (JGI-PGF)"/>
            <person name="Copeland A."/>
            <person name="Lucas S."/>
            <person name="Lapidus A."/>
            <person name="Barry K."/>
            <person name="Glavina del Rio T."/>
            <person name="Dalin E."/>
            <person name="Tice H."/>
            <person name="Bruce D."/>
            <person name="Pitluck S."/>
            <person name="Richardson P."/>
        </authorList>
    </citation>
    <scope>NUCLEOTIDE SEQUENCE [LARGE SCALE GENOMIC DNA]</scope>
    <source>
        <strain evidence="2 3">DSM 13031</strain>
    </source>
</reference>
<proteinExistence type="predicted"/>
<keyword evidence="3" id="KW-1185">Reference proteome</keyword>
<comment type="caution">
    <text evidence="2">The sequence shown here is derived from an EMBL/GenBank/DDBJ whole genome shotgun (WGS) entry which is preliminary data.</text>
</comment>
<dbReference type="CDD" id="cd02440">
    <property type="entry name" value="AdoMet_MTases"/>
    <property type="match status" value="1"/>
</dbReference>
<name>Q0YQ45_9CHLB</name>
<dbReference type="SUPFAM" id="SSF53335">
    <property type="entry name" value="S-adenosyl-L-methionine-dependent methyltransferases"/>
    <property type="match status" value="1"/>
</dbReference>
<dbReference type="PANTHER" id="PTHR43861">
    <property type="entry name" value="TRANS-ACONITATE 2-METHYLTRANSFERASE-RELATED"/>
    <property type="match status" value="1"/>
</dbReference>
<dbReference type="OrthoDB" id="2370471at2"/>
<dbReference type="EMBL" id="AASE01000020">
    <property type="protein sequence ID" value="EAT58426.1"/>
    <property type="molecule type" value="Genomic_DNA"/>
</dbReference>
<keyword evidence="1" id="KW-1133">Transmembrane helix</keyword>
<feature type="transmembrane region" description="Helical" evidence="1">
    <location>
        <begin position="288"/>
        <end position="309"/>
    </location>
</feature>
<dbReference type="Pfam" id="PF13489">
    <property type="entry name" value="Methyltransf_23"/>
    <property type="match status" value="1"/>
</dbReference>
<gene>
    <name evidence="2" type="ORF">CferDRAFT_0365</name>
</gene>
<sequence>MEQIPCPLSNSTEFTPFLQVPDRFDPSGKVLWQLVRSTASGLIMLNPRPVSTEMAVHYHRGSYDPHMQAGTGNSPAQRAYLAARKLLTGYRASFVLKGASAPPQKLSILEIGCSTGELLSHLHRIKGIPEDQLYGVEPESNAAEYARKSFGLHISQSIEDLRPNTRLFDRIVLWHTLEHIHDLHETVAFAGARLQENGMLVLALPNPESHDARHYRENWIAWDAPRHLYHFVPKTVEKLLEEHHLALVTCRPYLPDSLYNTIYSEKLRRKRERSLFTALQFGAAVQQAIVAAAIGVLWPLKASTIVYFVKKKELKKSRESFQTRT</sequence>
<dbReference type="PANTHER" id="PTHR43861:SF6">
    <property type="entry name" value="METHYLTRANSFERASE TYPE 11"/>
    <property type="match status" value="1"/>
</dbReference>
<dbReference type="AlphaFoldDB" id="Q0YQ45"/>
<reference evidence="2 3" key="1">
    <citation type="submission" date="2006-07" db="EMBL/GenBank/DDBJ databases">
        <title>Annotation of the draft genome assembly of Chlorobium ferroxidans DSM 13031.</title>
        <authorList>
            <consortium name="US DOE Joint Genome Institute (JGI-ORNL)"/>
            <person name="Larimer F."/>
            <person name="Land M."/>
            <person name="Hauser L."/>
        </authorList>
    </citation>
    <scope>NUCLEOTIDE SEQUENCE [LARGE SCALE GENOMIC DNA]</scope>
    <source>
        <strain evidence="2 3">DSM 13031</strain>
    </source>
</reference>
<evidence type="ECO:0008006" key="4">
    <source>
        <dbReference type="Google" id="ProtNLM"/>
    </source>
</evidence>
<organism evidence="2 3">
    <name type="scientific">Chlorobium ferrooxidans DSM 13031</name>
    <dbReference type="NCBI Taxonomy" id="377431"/>
    <lineage>
        <taxon>Bacteria</taxon>
        <taxon>Pseudomonadati</taxon>
        <taxon>Chlorobiota</taxon>
        <taxon>Chlorobiia</taxon>
        <taxon>Chlorobiales</taxon>
        <taxon>Chlorobiaceae</taxon>
        <taxon>Chlorobium/Pelodictyon group</taxon>
        <taxon>Chlorobium</taxon>
    </lineage>
</organism>
<evidence type="ECO:0000256" key="1">
    <source>
        <dbReference type="SAM" id="Phobius"/>
    </source>
</evidence>
<evidence type="ECO:0000313" key="3">
    <source>
        <dbReference type="Proteomes" id="UP000004162"/>
    </source>
</evidence>
<keyword evidence="1" id="KW-0472">Membrane</keyword>
<accession>Q0YQ45</accession>
<dbReference type="Proteomes" id="UP000004162">
    <property type="component" value="Unassembled WGS sequence"/>
</dbReference>
<keyword evidence="1" id="KW-0812">Transmembrane</keyword>
<dbReference type="RefSeq" id="WP_006366961.1">
    <property type="nucleotide sequence ID" value="NZ_AASE01000020.1"/>
</dbReference>